<reference evidence="1 2" key="1">
    <citation type="journal article" date="2020" name="Microb. Genom.">
        <title>Genetic diversity of clinical and environmental Mucorales isolates obtained from an investigation of mucormycosis cases among solid organ transplant recipients.</title>
        <authorList>
            <person name="Nguyen M.H."/>
            <person name="Kaul D."/>
            <person name="Muto C."/>
            <person name="Cheng S.J."/>
            <person name="Richter R.A."/>
            <person name="Bruno V.M."/>
            <person name="Liu G."/>
            <person name="Beyhan S."/>
            <person name="Sundermann A.J."/>
            <person name="Mounaud S."/>
            <person name="Pasculle A.W."/>
            <person name="Nierman W.C."/>
            <person name="Driscoll E."/>
            <person name="Cumbie R."/>
            <person name="Clancy C.J."/>
            <person name="Dupont C.L."/>
        </authorList>
    </citation>
    <scope>NUCLEOTIDE SEQUENCE [LARGE SCALE GENOMIC DNA]</scope>
    <source>
        <strain evidence="1 2">GL24</strain>
    </source>
</reference>
<comment type="caution">
    <text evidence="1">The sequence shown here is derived from an EMBL/GenBank/DDBJ whole genome shotgun (WGS) entry which is preliminary data.</text>
</comment>
<dbReference type="EMBL" id="JAANIU010006514">
    <property type="protein sequence ID" value="KAG1541555.1"/>
    <property type="molecule type" value="Genomic_DNA"/>
</dbReference>
<gene>
    <name evidence="1" type="ORF">G6F50_014222</name>
</gene>
<evidence type="ECO:0000313" key="2">
    <source>
        <dbReference type="Proteomes" id="UP000740926"/>
    </source>
</evidence>
<accession>A0A9P7C968</accession>
<organism evidence="1 2">
    <name type="scientific">Rhizopus delemar</name>
    <dbReference type="NCBI Taxonomy" id="936053"/>
    <lineage>
        <taxon>Eukaryota</taxon>
        <taxon>Fungi</taxon>
        <taxon>Fungi incertae sedis</taxon>
        <taxon>Mucoromycota</taxon>
        <taxon>Mucoromycotina</taxon>
        <taxon>Mucoromycetes</taxon>
        <taxon>Mucorales</taxon>
        <taxon>Mucorineae</taxon>
        <taxon>Rhizopodaceae</taxon>
        <taxon>Rhizopus</taxon>
    </lineage>
</organism>
<dbReference type="Proteomes" id="UP000740926">
    <property type="component" value="Unassembled WGS sequence"/>
</dbReference>
<keyword evidence="2" id="KW-1185">Reference proteome</keyword>
<proteinExistence type="predicted"/>
<protein>
    <submittedName>
        <fullName evidence="1">Uncharacterized protein</fullName>
    </submittedName>
</protein>
<sequence length="163" mass="17449">MLSRARAPRSGTWGWSCSRFSGGLAYSRSVAARDFAVDVHLPAARLGAVDADVGRAAFTQRAFRHAHVTHRVVVLLGLEHRGIGGQAAIEPLRLDARFQVRALHRRQQVLVAVLVVLRVEDLGVAGICRDVRGDFVDQSHVRGDLIAHLVGAAGAGIGPGRVV</sequence>
<name>A0A9P7C968_9FUNG</name>
<evidence type="ECO:0000313" key="1">
    <source>
        <dbReference type="EMBL" id="KAG1541555.1"/>
    </source>
</evidence>
<dbReference type="AlphaFoldDB" id="A0A9P7C968"/>